<dbReference type="GeneID" id="38134849"/>
<dbReference type="Proteomes" id="UP000253729">
    <property type="component" value="Unassembled WGS sequence"/>
</dbReference>
<accession>A0A3F3Q0A4</accession>
<dbReference type="AlphaFoldDB" id="A0A3F3Q0A4"/>
<evidence type="ECO:0000256" key="1">
    <source>
        <dbReference type="SAM" id="MobiDB-lite"/>
    </source>
</evidence>
<feature type="region of interest" description="Disordered" evidence="1">
    <location>
        <begin position="78"/>
        <end position="101"/>
    </location>
</feature>
<evidence type="ECO:0000313" key="3">
    <source>
        <dbReference type="Proteomes" id="UP000253729"/>
    </source>
</evidence>
<evidence type="ECO:0000313" key="2">
    <source>
        <dbReference type="EMBL" id="RDH32598.1"/>
    </source>
</evidence>
<feature type="compositionally biased region" description="Polar residues" evidence="1">
    <location>
        <begin position="78"/>
        <end position="87"/>
    </location>
</feature>
<protein>
    <submittedName>
        <fullName evidence="2">Uncharacterized protein</fullName>
    </submittedName>
</protein>
<gene>
    <name evidence="2" type="ORF">BDQ94DRAFT_144675</name>
</gene>
<reference evidence="2 3" key="1">
    <citation type="submission" date="2018-07" db="EMBL/GenBank/DDBJ databases">
        <title>The genomes of Aspergillus section Nigri reveals drivers in fungal speciation.</title>
        <authorList>
            <consortium name="DOE Joint Genome Institute"/>
            <person name="Vesth T.C."/>
            <person name="Nybo J."/>
            <person name="Theobald S."/>
            <person name="Brandl J."/>
            <person name="Frisvad J.C."/>
            <person name="Nielsen K.F."/>
            <person name="Lyhne E.K."/>
            <person name="Kogle M.E."/>
            <person name="Kuo A."/>
            <person name="Riley R."/>
            <person name="Clum A."/>
            <person name="Nolan M."/>
            <person name="Lipzen A."/>
            <person name="Salamov A."/>
            <person name="Henrissat B."/>
            <person name="Wiebenga A."/>
            <person name="De vries R.P."/>
            <person name="Grigoriev I.V."/>
            <person name="Mortensen U.H."/>
            <person name="Andersen M.R."/>
            <person name="Baker S.E."/>
        </authorList>
    </citation>
    <scope>NUCLEOTIDE SEQUENCE [LARGE SCALE GENOMIC DNA]</scope>
    <source>
        <strain evidence="2 3">CBS 139.54b</strain>
    </source>
</reference>
<dbReference type="EMBL" id="KZ852049">
    <property type="protein sequence ID" value="RDH32598.1"/>
    <property type="molecule type" value="Genomic_DNA"/>
</dbReference>
<sequence>MSGVAYLLYYVANSLALHLPFCFSSTQQISQQLVVIILPYTNEKKITIIITGKIMATAQILCRDVNVTNQLSRRQPVSQRLLSTEGSNPGPPVRSTETLLQ</sequence>
<proteinExistence type="predicted"/>
<name>A0A3F3Q0A4_9EURO</name>
<keyword evidence="3" id="KW-1185">Reference proteome</keyword>
<organism evidence="2 3">
    <name type="scientific">Aspergillus welwitschiae</name>
    <dbReference type="NCBI Taxonomy" id="1341132"/>
    <lineage>
        <taxon>Eukaryota</taxon>
        <taxon>Fungi</taxon>
        <taxon>Dikarya</taxon>
        <taxon>Ascomycota</taxon>
        <taxon>Pezizomycotina</taxon>
        <taxon>Eurotiomycetes</taxon>
        <taxon>Eurotiomycetidae</taxon>
        <taxon>Eurotiales</taxon>
        <taxon>Aspergillaceae</taxon>
        <taxon>Aspergillus</taxon>
        <taxon>Aspergillus subgen. Circumdati</taxon>
    </lineage>
</organism>
<dbReference type="RefSeq" id="XP_026625620.1">
    <property type="nucleotide sequence ID" value="XM_026766493.1"/>
</dbReference>